<dbReference type="PANTHER" id="PTHR42686:SF1">
    <property type="entry name" value="GH17980P-RELATED"/>
    <property type="match status" value="1"/>
</dbReference>
<dbReference type="Gene3D" id="3.20.20.100">
    <property type="entry name" value="NADP-dependent oxidoreductase domain"/>
    <property type="match status" value="1"/>
</dbReference>
<dbReference type="Proteomes" id="UP000479190">
    <property type="component" value="Unassembled WGS sequence"/>
</dbReference>
<reference evidence="2 3" key="1">
    <citation type="submission" date="2020-02" db="EMBL/GenBank/DDBJ databases">
        <authorList>
            <person name="Ferguson B K."/>
        </authorList>
    </citation>
    <scope>NUCLEOTIDE SEQUENCE [LARGE SCALE GENOMIC DNA]</scope>
</reference>
<keyword evidence="3" id="KW-1185">Reference proteome</keyword>
<dbReference type="CDD" id="cd19163">
    <property type="entry name" value="AKR_galDH"/>
    <property type="match status" value="1"/>
</dbReference>
<evidence type="ECO:0000313" key="2">
    <source>
        <dbReference type="EMBL" id="CAB0044600.1"/>
    </source>
</evidence>
<dbReference type="OrthoDB" id="48988at2759"/>
<dbReference type="Pfam" id="PF00248">
    <property type="entry name" value="Aldo_ket_red"/>
    <property type="match status" value="1"/>
</dbReference>
<sequence length="348" mass="39563">MYRSNLPPTYVEGFHDLEAVKSMEYRPLGKTGLLVSKLSLGCGTLGCHYGKYNEEEAIETVRTAIRKGINYIDTAYWYGQGQSETVLGKALKGIPRAAYYIATKVGRYELDYERMFDFSVSETRKSVARSLKLLQLDYVDVIQVHDIEFAPSLHVVTTETLPELSRQVRDGKARFIGITGYPVSVFKECIEQCNIQINLILSYARYTLIDDTLCEYMHFFKENNIGVINAAAPSMGLLTNKGPPEWHPASKIVKQLCKEAGQYCQERGIELGKLAVWHSLQCPDFATNLIGMQNLKDLEINLNTLNHGITDEEEKTLSFIKEKYLSKIVEKHWEGDEISRYRKAMSKS</sequence>
<dbReference type="EMBL" id="CADCXV010001472">
    <property type="protein sequence ID" value="CAB0044600.1"/>
    <property type="molecule type" value="Genomic_DNA"/>
</dbReference>
<dbReference type="FunFam" id="3.20.20.100:FF:000011">
    <property type="entry name" value="Aldo/keto reductase"/>
    <property type="match status" value="1"/>
</dbReference>
<dbReference type="PANTHER" id="PTHR42686">
    <property type="entry name" value="GH17980P-RELATED"/>
    <property type="match status" value="1"/>
</dbReference>
<dbReference type="GO" id="GO:0005829">
    <property type="term" value="C:cytosol"/>
    <property type="evidence" value="ECO:0007669"/>
    <property type="project" value="TreeGrafter"/>
</dbReference>
<dbReference type="SUPFAM" id="SSF51430">
    <property type="entry name" value="NAD(P)-linked oxidoreductase"/>
    <property type="match status" value="1"/>
</dbReference>
<evidence type="ECO:0000313" key="3">
    <source>
        <dbReference type="Proteomes" id="UP000479190"/>
    </source>
</evidence>
<gene>
    <name evidence="2" type="ORF">TBRA_LOCUS16188</name>
</gene>
<proteinExistence type="predicted"/>
<dbReference type="InterPro" id="IPR020471">
    <property type="entry name" value="AKR"/>
</dbReference>
<dbReference type="PRINTS" id="PR00069">
    <property type="entry name" value="ALDKETRDTASE"/>
</dbReference>
<dbReference type="AlphaFoldDB" id="A0A6H5J7T8"/>
<protein>
    <recommendedName>
        <fullName evidence="1">NADP-dependent oxidoreductase domain-containing protein</fullName>
    </recommendedName>
</protein>
<dbReference type="InterPro" id="IPR036812">
    <property type="entry name" value="NAD(P)_OxRdtase_dom_sf"/>
</dbReference>
<organism evidence="2 3">
    <name type="scientific">Trichogramma brassicae</name>
    <dbReference type="NCBI Taxonomy" id="86971"/>
    <lineage>
        <taxon>Eukaryota</taxon>
        <taxon>Metazoa</taxon>
        <taxon>Ecdysozoa</taxon>
        <taxon>Arthropoda</taxon>
        <taxon>Hexapoda</taxon>
        <taxon>Insecta</taxon>
        <taxon>Pterygota</taxon>
        <taxon>Neoptera</taxon>
        <taxon>Endopterygota</taxon>
        <taxon>Hymenoptera</taxon>
        <taxon>Apocrita</taxon>
        <taxon>Proctotrupomorpha</taxon>
        <taxon>Chalcidoidea</taxon>
        <taxon>Trichogrammatidae</taxon>
        <taxon>Trichogramma</taxon>
    </lineage>
</organism>
<dbReference type="InterPro" id="IPR044479">
    <property type="entry name" value="LGALDH-like"/>
</dbReference>
<dbReference type="InterPro" id="IPR023210">
    <property type="entry name" value="NADP_OxRdtase_dom"/>
</dbReference>
<dbReference type="GO" id="GO:0010349">
    <property type="term" value="F:L-galactose dehydrogenase activity"/>
    <property type="evidence" value="ECO:0007669"/>
    <property type="project" value="InterPro"/>
</dbReference>
<name>A0A6H5J7T8_9HYME</name>
<feature type="domain" description="NADP-dependent oxidoreductase" evidence="1">
    <location>
        <begin position="37"/>
        <end position="317"/>
    </location>
</feature>
<evidence type="ECO:0000259" key="1">
    <source>
        <dbReference type="Pfam" id="PF00248"/>
    </source>
</evidence>
<accession>A0A6H5J7T8</accession>